<dbReference type="AlphaFoldDB" id="A0A552WMS1"/>
<evidence type="ECO:0000256" key="2">
    <source>
        <dbReference type="ARBA" id="ARBA00022857"/>
    </source>
</evidence>
<evidence type="ECO:0000259" key="4">
    <source>
        <dbReference type="Pfam" id="PF01872"/>
    </source>
</evidence>
<dbReference type="PANTHER" id="PTHR38011:SF7">
    <property type="entry name" value="2,5-DIAMINO-6-RIBOSYLAMINO-4(3H)-PYRIMIDINONE 5'-PHOSPHATE REDUCTASE"/>
    <property type="match status" value="1"/>
</dbReference>
<sequence length="239" mass="25432">MVQPVLDTDELVLRYAVPDRDVPHLRVNFIASLDGAATHEGLSGGLNNAADKQVFDTLRMLSDAVLLGAGTLRQEGYGAMTLEPAAVAWRTARRLPAHPTLAIVSARLDLDPESPVFTQAPSRPLVLTHAGAPPWRRRALAAVADVVACGRDAVDPARAVAELTRRGLHQVLCEGGPHLLGTLIAADLVDELCLTLSPVLEGGRAGRISAGGAQATRAMRLAHVLTAGDMLMLRYLRDR</sequence>
<dbReference type="Gene3D" id="3.40.430.10">
    <property type="entry name" value="Dihydrofolate Reductase, subunit A"/>
    <property type="match status" value="1"/>
</dbReference>
<dbReference type="InterPro" id="IPR002734">
    <property type="entry name" value="RibDG_C"/>
</dbReference>
<dbReference type="Proteomes" id="UP000318693">
    <property type="component" value="Unassembled WGS sequence"/>
</dbReference>
<keyword evidence="6" id="KW-1185">Reference proteome</keyword>
<dbReference type="GO" id="GO:0008703">
    <property type="term" value="F:5-amino-6-(5-phosphoribosylamino)uracil reductase activity"/>
    <property type="evidence" value="ECO:0007669"/>
    <property type="project" value="InterPro"/>
</dbReference>
<dbReference type="SUPFAM" id="SSF53597">
    <property type="entry name" value="Dihydrofolate reductase-like"/>
    <property type="match status" value="1"/>
</dbReference>
<evidence type="ECO:0000256" key="3">
    <source>
        <dbReference type="ARBA" id="ARBA00023002"/>
    </source>
</evidence>
<dbReference type="InterPro" id="IPR050765">
    <property type="entry name" value="Riboflavin_Biosynth_HTPR"/>
</dbReference>
<accession>A0A552WMS1</accession>
<name>A0A552WMS1_9MICO</name>
<dbReference type="PANTHER" id="PTHR38011">
    <property type="entry name" value="DIHYDROFOLATE REDUCTASE FAMILY PROTEIN (AFU_ORTHOLOGUE AFUA_8G06820)"/>
    <property type="match status" value="1"/>
</dbReference>
<feature type="domain" description="Bacterial bifunctional deaminase-reductase C-terminal" evidence="4">
    <location>
        <begin position="23"/>
        <end position="229"/>
    </location>
</feature>
<comment type="caution">
    <text evidence="5">The sequence shown here is derived from an EMBL/GenBank/DDBJ whole genome shotgun (WGS) entry which is preliminary data.</text>
</comment>
<organism evidence="5 6">
    <name type="scientific">Georgenia yuyongxinii</name>
    <dbReference type="NCBI Taxonomy" id="2589797"/>
    <lineage>
        <taxon>Bacteria</taxon>
        <taxon>Bacillati</taxon>
        <taxon>Actinomycetota</taxon>
        <taxon>Actinomycetes</taxon>
        <taxon>Micrococcales</taxon>
        <taxon>Bogoriellaceae</taxon>
        <taxon>Georgenia</taxon>
    </lineage>
</organism>
<dbReference type="GO" id="GO:0009231">
    <property type="term" value="P:riboflavin biosynthetic process"/>
    <property type="evidence" value="ECO:0007669"/>
    <property type="project" value="InterPro"/>
</dbReference>
<proteinExistence type="predicted"/>
<reference evidence="5 6" key="1">
    <citation type="submission" date="2019-07" db="EMBL/GenBank/DDBJ databases">
        <title>Georgenia wutianyii sp. nov. and Georgenia *** sp. nov. isolated from plateau pika (Ochotona curzoniae) in the Qinghai-Tibet plateau of China.</title>
        <authorList>
            <person name="Tian Z."/>
        </authorList>
    </citation>
    <scope>NUCLEOTIDE SEQUENCE [LARGE SCALE GENOMIC DNA]</scope>
    <source>
        <strain evidence="5 6">Z446</strain>
    </source>
</reference>
<dbReference type="EMBL" id="VJXR01000062">
    <property type="protein sequence ID" value="TRW43879.1"/>
    <property type="molecule type" value="Genomic_DNA"/>
</dbReference>
<evidence type="ECO:0000313" key="6">
    <source>
        <dbReference type="Proteomes" id="UP000318693"/>
    </source>
</evidence>
<comment type="pathway">
    <text evidence="1">Cofactor biosynthesis; riboflavin biosynthesis.</text>
</comment>
<gene>
    <name evidence="5" type="ORF">FJ693_15940</name>
</gene>
<keyword evidence="2" id="KW-0521">NADP</keyword>
<protein>
    <submittedName>
        <fullName evidence="5">Pyrimidine reductase family protein</fullName>
    </submittedName>
</protein>
<evidence type="ECO:0000313" key="5">
    <source>
        <dbReference type="EMBL" id="TRW43879.1"/>
    </source>
</evidence>
<dbReference type="InterPro" id="IPR024072">
    <property type="entry name" value="DHFR-like_dom_sf"/>
</dbReference>
<dbReference type="Pfam" id="PF01872">
    <property type="entry name" value="RibD_C"/>
    <property type="match status" value="1"/>
</dbReference>
<keyword evidence="3" id="KW-0560">Oxidoreductase</keyword>
<evidence type="ECO:0000256" key="1">
    <source>
        <dbReference type="ARBA" id="ARBA00005104"/>
    </source>
</evidence>